<dbReference type="EMBL" id="KL198069">
    <property type="protein sequence ID" value="KDQ10235.1"/>
    <property type="molecule type" value="Genomic_DNA"/>
</dbReference>
<evidence type="ECO:0000256" key="1">
    <source>
        <dbReference type="SAM" id="MobiDB-lite"/>
    </source>
</evidence>
<reference evidence="3" key="1">
    <citation type="journal article" date="2014" name="Proc. Natl. Acad. Sci. U.S.A.">
        <title>Extensive sampling of basidiomycete genomes demonstrates inadequacy of the white-rot/brown-rot paradigm for wood decay fungi.</title>
        <authorList>
            <person name="Riley R."/>
            <person name="Salamov A.A."/>
            <person name="Brown D.W."/>
            <person name="Nagy L.G."/>
            <person name="Floudas D."/>
            <person name="Held B.W."/>
            <person name="Levasseur A."/>
            <person name="Lombard V."/>
            <person name="Morin E."/>
            <person name="Otillar R."/>
            <person name="Lindquist E.A."/>
            <person name="Sun H."/>
            <person name="LaButti K.M."/>
            <person name="Schmutz J."/>
            <person name="Jabbour D."/>
            <person name="Luo H."/>
            <person name="Baker S.E."/>
            <person name="Pisabarro A.G."/>
            <person name="Walton J.D."/>
            <person name="Blanchette R.A."/>
            <person name="Henrissat B."/>
            <person name="Martin F."/>
            <person name="Cullen D."/>
            <person name="Hibbett D.S."/>
            <person name="Grigoriev I.V."/>
        </authorList>
    </citation>
    <scope>NUCLEOTIDE SEQUENCE [LARGE SCALE GENOMIC DNA]</scope>
    <source>
        <strain evidence="3">FD-172 SS1</strain>
    </source>
</reference>
<gene>
    <name evidence="2" type="ORF">BOTBODRAFT_178275</name>
</gene>
<dbReference type="AlphaFoldDB" id="A0A067M6A3"/>
<sequence length="134" mass="14832">MKHHLEKHRLKKHYEKVHEGEVPRDNGNWIASNGHPSSSITPSIPITPDILDIPANPIISADEELAFLTAATSLRDSDPTALDDASLRHASRDSRDLSAIWDWVMENPDLFTADYYGPPPTPLVDSQPSEDTVG</sequence>
<organism evidence="2 3">
    <name type="scientific">Botryobasidium botryosum (strain FD-172 SS1)</name>
    <dbReference type="NCBI Taxonomy" id="930990"/>
    <lineage>
        <taxon>Eukaryota</taxon>
        <taxon>Fungi</taxon>
        <taxon>Dikarya</taxon>
        <taxon>Basidiomycota</taxon>
        <taxon>Agaricomycotina</taxon>
        <taxon>Agaricomycetes</taxon>
        <taxon>Cantharellales</taxon>
        <taxon>Botryobasidiaceae</taxon>
        <taxon>Botryobasidium</taxon>
    </lineage>
</organism>
<feature type="region of interest" description="Disordered" evidence="1">
    <location>
        <begin position="115"/>
        <end position="134"/>
    </location>
</feature>
<feature type="compositionally biased region" description="Polar residues" evidence="1">
    <location>
        <begin position="124"/>
        <end position="134"/>
    </location>
</feature>
<proteinExistence type="predicted"/>
<keyword evidence="3" id="KW-1185">Reference proteome</keyword>
<dbReference type="HOGENOM" id="CLU_1895864_0_0_1"/>
<name>A0A067M6A3_BOTB1</name>
<dbReference type="InParanoid" id="A0A067M6A3"/>
<evidence type="ECO:0000313" key="2">
    <source>
        <dbReference type="EMBL" id="KDQ10235.1"/>
    </source>
</evidence>
<dbReference type="Proteomes" id="UP000027195">
    <property type="component" value="Unassembled WGS sequence"/>
</dbReference>
<feature type="region of interest" description="Disordered" evidence="1">
    <location>
        <begin position="22"/>
        <end position="43"/>
    </location>
</feature>
<evidence type="ECO:0000313" key="3">
    <source>
        <dbReference type="Proteomes" id="UP000027195"/>
    </source>
</evidence>
<protein>
    <submittedName>
        <fullName evidence="2">Uncharacterized protein</fullName>
    </submittedName>
</protein>
<accession>A0A067M6A3</accession>